<evidence type="ECO:0000313" key="3">
    <source>
        <dbReference type="Proteomes" id="UP000811246"/>
    </source>
</evidence>
<dbReference type="EMBL" id="CM031838">
    <property type="protein sequence ID" value="KAG6677634.1"/>
    <property type="molecule type" value="Genomic_DNA"/>
</dbReference>
<dbReference type="Proteomes" id="UP000811246">
    <property type="component" value="Chromosome 14"/>
</dbReference>
<evidence type="ECO:0000259" key="1">
    <source>
        <dbReference type="PROSITE" id="PS50104"/>
    </source>
</evidence>
<protein>
    <recommendedName>
        <fullName evidence="1">TIR domain-containing protein</fullName>
    </recommendedName>
</protein>
<dbReference type="PROSITE" id="PS50104">
    <property type="entry name" value="TIR"/>
    <property type="match status" value="1"/>
</dbReference>
<dbReference type="Pfam" id="PF01582">
    <property type="entry name" value="TIR"/>
    <property type="match status" value="1"/>
</dbReference>
<accession>A0A922AIY2</accession>
<dbReference type="PANTHER" id="PTHR11017">
    <property type="entry name" value="LEUCINE-RICH REPEAT-CONTAINING PROTEIN"/>
    <property type="match status" value="1"/>
</dbReference>
<organism evidence="2 3">
    <name type="scientific">Carya illinoinensis</name>
    <name type="common">Pecan</name>
    <dbReference type="NCBI Taxonomy" id="32201"/>
    <lineage>
        <taxon>Eukaryota</taxon>
        <taxon>Viridiplantae</taxon>
        <taxon>Streptophyta</taxon>
        <taxon>Embryophyta</taxon>
        <taxon>Tracheophyta</taxon>
        <taxon>Spermatophyta</taxon>
        <taxon>Magnoliopsida</taxon>
        <taxon>eudicotyledons</taxon>
        <taxon>Gunneridae</taxon>
        <taxon>Pentapetalae</taxon>
        <taxon>rosids</taxon>
        <taxon>fabids</taxon>
        <taxon>Fagales</taxon>
        <taxon>Juglandaceae</taxon>
        <taxon>Carya</taxon>
    </lineage>
</organism>
<gene>
    <name evidence="2" type="ORF">I3842_14G037600</name>
</gene>
<feature type="domain" description="TIR" evidence="1">
    <location>
        <begin position="1"/>
        <end position="83"/>
    </location>
</feature>
<dbReference type="PANTHER" id="PTHR11017:SF527">
    <property type="entry name" value="TMV RESISTANCE PROTEIN N-LIKE"/>
    <property type="match status" value="1"/>
</dbReference>
<evidence type="ECO:0000313" key="2">
    <source>
        <dbReference type="EMBL" id="KAG6677634.1"/>
    </source>
</evidence>
<dbReference type="InterPro" id="IPR044974">
    <property type="entry name" value="Disease_R_plants"/>
</dbReference>
<sequence>MHERNGLTVFPVFYHVDPSHVRNQKGTFAEAFVKHGEDPDIHKKIQTWRVALKKVGNIAGWHLHDRDESTAIQEITGKILGQLNRKCSNVSEKLFGIDSPIDQTRNLLKKNSDGVCFVGICGMGGIGKDANDIVGLVLCASFSVPDKYSHEFLKNLESQVPHEYDLICLLDPYNFPGGIFSHAYFPTKKELKWISHLRGFNWLFYLPRWWLWNANGMSKCHGLTATTASKWSCLEVHKCAIQAQYLQDAQKKSCTIHRSHFLTTGISSTKIWSGKKIVCGQRKHSQLK</sequence>
<name>A0A922AIY2_CARIL</name>
<comment type="caution">
    <text evidence="2">The sequence shown here is derived from an EMBL/GenBank/DDBJ whole genome shotgun (WGS) entry which is preliminary data.</text>
</comment>
<proteinExistence type="predicted"/>
<reference evidence="2" key="1">
    <citation type="submission" date="2021-01" db="EMBL/GenBank/DDBJ databases">
        <authorList>
            <person name="Lovell J.T."/>
            <person name="Bentley N."/>
            <person name="Bhattarai G."/>
            <person name="Jenkins J.W."/>
            <person name="Sreedasyam A."/>
            <person name="Alarcon Y."/>
            <person name="Bock C."/>
            <person name="Boston L."/>
            <person name="Carlson J."/>
            <person name="Cervantes K."/>
            <person name="Clermont K."/>
            <person name="Krom N."/>
            <person name="Kubenka K."/>
            <person name="Mamidi S."/>
            <person name="Mattison C."/>
            <person name="Monteros M."/>
            <person name="Pisani C."/>
            <person name="Plott C."/>
            <person name="Rajasekar S."/>
            <person name="Rhein H.S."/>
            <person name="Rohla C."/>
            <person name="Song M."/>
            <person name="Hilaire R.S."/>
            <person name="Shu S."/>
            <person name="Wells L."/>
            <person name="Wang X."/>
            <person name="Webber J."/>
            <person name="Heerema R.J."/>
            <person name="Klein P."/>
            <person name="Conner P."/>
            <person name="Grauke L."/>
            <person name="Grimwood J."/>
            <person name="Schmutz J."/>
            <person name="Randall J.J."/>
        </authorList>
    </citation>
    <scope>NUCLEOTIDE SEQUENCE</scope>
    <source>
        <tissue evidence="2">Leaf</tissue>
    </source>
</reference>
<dbReference type="GO" id="GO:0007165">
    <property type="term" value="P:signal transduction"/>
    <property type="evidence" value="ECO:0007669"/>
    <property type="project" value="InterPro"/>
</dbReference>
<dbReference type="InterPro" id="IPR000157">
    <property type="entry name" value="TIR_dom"/>
</dbReference>
<dbReference type="AlphaFoldDB" id="A0A922AIY2"/>
<dbReference type="GO" id="GO:0006952">
    <property type="term" value="P:defense response"/>
    <property type="evidence" value="ECO:0007669"/>
    <property type="project" value="InterPro"/>
</dbReference>